<comment type="caution">
    <text evidence="1">The sequence shown here is derived from an EMBL/GenBank/DDBJ whole genome shotgun (WGS) entry which is preliminary data.</text>
</comment>
<evidence type="ECO:0000313" key="2">
    <source>
        <dbReference type="Proteomes" id="UP001589792"/>
    </source>
</evidence>
<evidence type="ECO:0000313" key="1">
    <source>
        <dbReference type="EMBL" id="MFC0227685.1"/>
    </source>
</evidence>
<protein>
    <submittedName>
        <fullName evidence="1">Uncharacterized protein</fullName>
    </submittedName>
</protein>
<accession>A0ABV6EFJ3</accession>
<name>A0ABV6EFJ3_9GAMM</name>
<dbReference type="RefSeq" id="WP_380676528.1">
    <property type="nucleotide sequence ID" value="NZ_CP173186.1"/>
</dbReference>
<reference evidence="1 2" key="1">
    <citation type="submission" date="2024-09" db="EMBL/GenBank/DDBJ databases">
        <authorList>
            <person name="Sun Q."/>
            <person name="Mori K."/>
        </authorList>
    </citation>
    <scope>NUCLEOTIDE SEQUENCE [LARGE SCALE GENOMIC DNA]</scope>
    <source>
        <strain evidence="1 2">CCM 8626</strain>
    </source>
</reference>
<keyword evidence="2" id="KW-1185">Reference proteome</keyword>
<organism evidence="1 2">
    <name type="scientific">Serratia aquatilis</name>
    <dbReference type="NCBI Taxonomy" id="1737515"/>
    <lineage>
        <taxon>Bacteria</taxon>
        <taxon>Pseudomonadati</taxon>
        <taxon>Pseudomonadota</taxon>
        <taxon>Gammaproteobacteria</taxon>
        <taxon>Enterobacterales</taxon>
        <taxon>Yersiniaceae</taxon>
        <taxon>Serratia</taxon>
    </lineage>
</organism>
<sequence>MKNTSSNVMKRCFNHSELKKGMIGAGELTYIEGKVLLVNYSSQDVKLNNIQGTVIHPFSSLIRCNEKITPNFQLMSFYLEDDLTVSPEVSWENQEVYIGKVRNEEVKTGFENVNFYRSPSECLDIIHFEPLELVTRSVGPKKNQLFSVSANLWFAKAGTHCGIHNQHSFIEIHTQILGRGRMQSFYNEEYSSLCEEIHLAPGTTTSRAFCCIDDNGEYIYPFHQYYADTHSVWLAIEYSAVE</sequence>
<dbReference type="Proteomes" id="UP001589792">
    <property type="component" value="Unassembled WGS sequence"/>
</dbReference>
<gene>
    <name evidence="1" type="ORF">ACFFJ3_14430</name>
</gene>
<dbReference type="EMBL" id="JBHLXG010000013">
    <property type="protein sequence ID" value="MFC0227685.1"/>
    <property type="molecule type" value="Genomic_DNA"/>
</dbReference>
<proteinExistence type="predicted"/>